<protein>
    <submittedName>
        <fullName evidence="1">Uncharacterized protein</fullName>
    </submittedName>
</protein>
<accession>U2HEN4</accession>
<dbReference type="Proteomes" id="UP000016584">
    <property type="component" value="Unassembled WGS sequence"/>
</dbReference>
<name>U2HEN4_9SPHI</name>
<comment type="caution">
    <text evidence="1">The sequence shown here is derived from an EMBL/GenBank/DDBJ whole genome shotgun (WGS) entry which is preliminary data.</text>
</comment>
<reference evidence="1 2" key="1">
    <citation type="journal article" date="2013" name="Genome Announc.">
        <title>The Draft Genome Sequence of Sphingomonas paucimobilis Strain HER1398 (Proteobacteria), Host to the Giant PAU Phage, Indicates That It Is a Member of the Genus Sphingobacterium (Bacteroidetes).</title>
        <authorList>
            <person name="White R.A.III."/>
            <person name="Suttle C.A."/>
        </authorList>
    </citation>
    <scope>NUCLEOTIDE SEQUENCE [LARGE SCALE GENOMIC DNA]</scope>
    <source>
        <strain evidence="1 2">HER1398</strain>
    </source>
</reference>
<dbReference type="AlphaFoldDB" id="U2HEN4"/>
<evidence type="ECO:0000313" key="1">
    <source>
        <dbReference type="EMBL" id="ERJ60221.1"/>
    </source>
</evidence>
<sequence>MENSICKIALRVQAPDRPIEEKMELGSPAEEAHLQPFGGAVNTMKTTQAWRSYRTPNFGGLVGSKFIFLQCKKPFPHALRSGELRMLPMVAFRKLGEVCQ</sequence>
<organism evidence="1 2">
    <name type="scientific">Sphingobacterium paucimobilis HER1398</name>
    <dbReference type="NCBI Taxonomy" id="1346330"/>
    <lineage>
        <taxon>Bacteria</taxon>
        <taxon>Pseudomonadati</taxon>
        <taxon>Bacteroidota</taxon>
        <taxon>Sphingobacteriia</taxon>
        <taxon>Sphingobacteriales</taxon>
        <taxon>Sphingobacteriaceae</taxon>
        <taxon>Sphingobacterium</taxon>
    </lineage>
</organism>
<proteinExistence type="predicted"/>
<dbReference type="EMBL" id="ATDL01000007">
    <property type="protein sequence ID" value="ERJ60221.1"/>
    <property type="molecule type" value="Genomic_DNA"/>
</dbReference>
<keyword evidence="2" id="KW-1185">Reference proteome</keyword>
<evidence type="ECO:0000313" key="2">
    <source>
        <dbReference type="Proteomes" id="UP000016584"/>
    </source>
</evidence>
<dbReference type="STRING" id="1346330.M472_15790"/>
<gene>
    <name evidence="1" type="ORF">M472_15790</name>
</gene>